<sequence length="325" mass="34437">MSRPIYGAADVGGETAPIVLGGESLPGTQSPYGLTLTQDRWNTSAELEVSLLQDTKPETGSRITCSVTGERIFTGTISSAESRSGWYHVIAHDPIYELKRTTLTQSFQQATLVDIAARALEEAGVDDVSISLPVERTSVEFTGTRCDRVLEKVATWGGGVWYVAADGTVHVTTTIAEMSTAHDESAVVDAAPGDRSMPYQSVRVTGASPASQKGADAMCLISSESLVATAGDGTPRFDYHDDGIRTQAMAENAAQSILEELKRQRATGSITLPGRASIRPFDTLSVPDAIDTQTYLVSGITHRLTSQDGFRTTVTCGGVLAEGSS</sequence>
<evidence type="ECO:0000313" key="3">
    <source>
        <dbReference type="Proteomes" id="UP000614609"/>
    </source>
</evidence>
<dbReference type="EMBL" id="BMOO01000003">
    <property type="protein sequence ID" value="GGM64162.1"/>
    <property type="molecule type" value="Genomic_DNA"/>
</dbReference>
<protein>
    <recommendedName>
        <fullName evidence="4">Phage protein D</fullName>
    </recommendedName>
</protein>
<dbReference type="AlphaFoldDB" id="A0A830FYU4"/>
<dbReference type="Pfam" id="PF05954">
    <property type="entry name" value="Phage_GPD"/>
    <property type="match status" value="1"/>
</dbReference>
<name>A0A830FYU4_9EURY</name>
<dbReference type="EMBL" id="JAGGKO010000001">
    <property type="protein sequence ID" value="MBP1953585.1"/>
    <property type="molecule type" value="Genomic_DNA"/>
</dbReference>
<organism evidence="1 3">
    <name type="scientific">Halarchaeum rubridurum</name>
    <dbReference type="NCBI Taxonomy" id="489911"/>
    <lineage>
        <taxon>Archaea</taxon>
        <taxon>Methanobacteriati</taxon>
        <taxon>Methanobacteriota</taxon>
        <taxon>Stenosarchaea group</taxon>
        <taxon>Halobacteria</taxon>
        <taxon>Halobacteriales</taxon>
        <taxon>Halobacteriaceae</taxon>
    </lineage>
</organism>
<evidence type="ECO:0000313" key="1">
    <source>
        <dbReference type="EMBL" id="GGM64162.1"/>
    </source>
</evidence>
<accession>A0A830FYU4</accession>
<comment type="caution">
    <text evidence="1">The sequence shown here is derived from an EMBL/GenBank/DDBJ whole genome shotgun (WGS) entry which is preliminary data.</text>
</comment>
<reference evidence="2" key="3">
    <citation type="submission" date="2021-03" db="EMBL/GenBank/DDBJ databases">
        <title>Genomic Encyclopedia of Type Strains, Phase IV (KMG-IV): sequencing the most valuable type-strain genomes for metagenomic binning, comparative biology and taxonomic classification.</title>
        <authorList>
            <person name="Goeker M."/>
        </authorList>
    </citation>
    <scope>NUCLEOTIDE SEQUENCE</scope>
    <source>
        <strain evidence="2">DSM 22443</strain>
    </source>
</reference>
<reference evidence="1" key="1">
    <citation type="journal article" date="2014" name="Int. J. Syst. Evol. Microbiol.">
        <title>Complete genome sequence of Corynebacterium casei LMG S-19264T (=DSM 44701T), isolated from a smear-ripened cheese.</title>
        <authorList>
            <consortium name="US DOE Joint Genome Institute (JGI-PGF)"/>
            <person name="Walter F."/>
            <person name="Albersmeier A."/>
            <person name="Kalinowski J."/>
            <person name="Ruckert C."/>
        </authorList>
    </citation>
    <scope>NUCLEOTIDE SEQUENCE</scope>
    <source>
        <strain evidence="1">JCM 16108</strain>
    </source>
</reference>
<dbReference type="Proteomes" id="UP000765891">
    <property type="component" value="Unassembled WGS sequence"/>
</dbReference>
<evidence type="ECO:0000313" key="2">
    <source>
        <dbReference type="EMBL" id="MBP1953585.1"/>
    </source>
</evidence>
<keyword evidence="3" id="KW-1185">Reference proteome</keyword>
<dbReference type="RefSeq" id="WP_188871076.1">
    <property type="nucleotide sequence ID" value="NZ_BMOO01000003.1"/>
</dbReference>
<gene>
    <name evidence="1" type="ORF">GCM10009017_12780</name>
    <name evidence="2" type="ORF">J2752_000466</name>
</gene>
<reference evidence="1" key="2">
    <citation type="submission" date="2020-09" db="EMBL/GenBank/DDBJ databases">
        <authorList>
            <person name="Sun Q."/>
            <person name="Ohkuma M."/>
        </authorList>
    </citation>
    <scope>NUCLEOTIDE SEQUENCE</scope>
    <source>
        <strain evidence="1">JCM 16108</strain>
    </source>
</reference>
<dbReference type="Proteomes" id="UP000614609">
    <property type="component" value="Unassembled WGS sequence"/>
</dbReference>
<proteinExistence type="predicted"/>
<evidence type="ECO:0008006" key="4">
    <source>
        <dbReference type="Google" id="ProtNLM"/>
    </source>
</evidence>
<dbReference type="SUPFAM" id="SSF69279">
    <property type="entry name" value="Phage tail proteins"/>
    <property type="match status" value="1"/>
</dbReference>